<evidence type="ECO:0000256" key="3">
    <source>
        <dbReference type="ARBA" id="ARBA00022448"/>
    </source>
</evidence>
<evidence type="ECO:0000256" key="7">
    <source>
        <dbReference type="ARBA" id="ARBA00023136"/>
    </source>
</evidence>
<feature type="transmembrane region" description="Helical" evidence="8">
    <location>
        <begin position="128"/>
        <end position="149"/>
    </location>
</feature>
<feature type="transmembrane region" description="Helical" evidence="8">
    <location>
        <begin position="204"/>
        <end position="225"/>
    </location>
</feature>
<dbReference type="GO" id="GO:1990961">
    <property type="term" value="P:xenobiotic detoxification by transmembrane export across the plasma membrane"/>
    <property type="evidence" value="ECO:0007669"/>
    <property type="project" value="InterPro"/>
</dbReference>
<dbReference type="PROSITE" id="PS50850">
    <property type="entry name" value="MFS"/>
    <property type="match status" value="1"/>
</dbReference>
<sequence length="388" mass="42104">MKRWIIFLALLAAFPPLSTDMYLPAIPNLVRLWDKPLWYINLTLIVFFVTYSFFLLVYGPLSDRWGRRLVLKAGISLYVVASFLCALAPNALTLIVLRMLQAAGAASAASLALALSKDVFGFHEREKVLAAIGVVIALAPMSAPIIGGWTMAIVSWRWIFILLAGFGIVALIGVHRMEETLHPDLRTPQLRLIADYLQLLRNRAYIALVLVVSLAIVPLFAFIAASSEIYISRLGLSEQAYGYFFGFNALALMSGSLVCTRISGKIKSQTILTLCYLGVTLGGVLLVLVPHTSPWSLALPMLAISFSAGLSRPPSNNLVLKQVQQGAGAASSLLMFTLMTAGAIAMGVISLGWEDKITALGIMGSVCGLLGSILWWGLKRKLYIQTAT</sequence>
<dbReference type="STRING" id="485915.Dret_0944"/>
<dbReference type="InterPro" id="IPR011701">
    <property type="entry name" value="MFS"/>
</dbReference>
<evidence type="ECO:0000256" key="1">
    <source>
        <dbReference type="ARBA" id="ARBA00004651"/>
    </source>
</evidence>
<dbReference type="NCBIfam" id="TIGR00710">
    <property type="entry name" value="efflux_Bcr_CflA"/>
    <property type="match status" value="1"/>
</dbReference>
<dbReference type="GO" id="GO:0005886">
    <property type="term" value="C:plasma membrane"/>
    <property type="evidence" value="ECO:0007669"/>
    <property type="project" value="UniProtKB-SubCell"/>
</dbReference>
<dbReference type="Gene3D" id="1.20.1720.10">
    <property type="entry name" value="Multidrug resistance protein D"/>
    <property type="match status" value="1"/>
</dbReference>
<keyword evidence="5 8" id="KW-0812">Transmembrane</keyword>
<feature type="transmembrane region" description="Helical" evidence="8">
    <location>
        <begin position="38"/>
        <end position="57"/>
    </location>
</feature>
<feature type="transmembrane region" description="Helical" evidence="8">
    <location>
        <begin position="69"/>
        <end position="89"/>
    </location>
</feature>
<accession>C8X1D5</accession>
<dbReference type="KEGG" id="drt:Dret_0944"/>
<keyword evidence="4" id="KW-1003">Cell membrane</keyword>
<dbReference type="AlphaFoldDB" id="C8X1D5"/>
<comment type="subcellular location">
    <subcellularLocation>
        <location evidence="1">Cell membrane</location>
        <topology evidence="1">Multi-pass membrane protein</topology>
    </subcellularLocation>
</comment>
<feature type="transmembrane region" description="Helical" evidence="8">
    <location>
        <begin position="240"/>
        <end position="259"/>
    </location>
</feature>
<evidence type="ECO:0000256" key="5">
    <source>
        <dbReference type="ARBA" id="ARBA00022692"/>
    </source>
</evidence>
<dbReference type="SUPFAM" id="SSF103473">
    <property type="entry name" value="MFS general substrate transporter"/>
    <property type="match status" value="1"/>
</dbReference>
<gene>
    <name evidence="10" type="ordered locus">Dret_0944</name>
</gene>
<feature type="transmembrane region" description="Helical" evidence="8">
    <location>
        <begin position="295"/>
        <end position="312"/>
    </location>
</feature>
<feature type="transmembrane region" description="Helical" evidence="8">
    <location>
        <begin position="333"/>
        <end position="353"/>
    </location>
</feature>
<evidence type="ECO:0000256" key="2">
    <source>
        <dbReference type="ARBA" id="ARBA00006236"/>
    </source>
</evidence>
<dbReference type="Pfam" id="PF07690">
    <property type="entry name" value="MFS_1"/>
    <property type="match status" value="1"/>
</dbReference>
<keyword evidence="3" id="KW-0813">Transport</keyword>
<evidence type="ECO:0000256" key="6">
    <source>
        <dbReference type="ARBA" id="ARBA00022989"/>
    </source>
</evidence>
<name>C8X1D5_DESRD</name>
<dbReference type="PANTHER" id="PTHR23502:SF132">
    <property type="entry name" value="POLYAMINE TRANSPORTER 2-RELATED"/>
    <property type="match status" value="1"/>
</dbReference>
<evidence type="ECO:0000313" key="10">
    <source>
        <dbReference type="EMBL" id="ACV68232.1"/>
    </source>
</evidence>
<dbReference type="InterPro" id="IPR036259">
    <property type="entry name" value="MFS_trans_sf"/>
</dbReference>
<dbReference type="RefSeq" id="WP_015751388.1">
    <property type="nucleotide sequence ID" value="NC_013223.1"/>
</dbReference>
<keyword evidence="7 8" id="KW-0472">Membrane</keyword>
<dbReference type="InterPro" id="IPR004812">
    <property type="entry name" value="Efflux_drug-R_Bcr/CmlA"/>
</dbReference>
<proteinExistence type="inferred from homology"/>
<feature type="transmembrane region" description="Helical" evidence="8">
    <location>
        <begin position="271"/>
        <end position="289"/>
    </location>
</feature>
<dbReference type="PANTHER" id="PTHR23502">
    <property type="entry name" value="MAJOR FACILITATOR SUPERFAMILY"/>
    <property type="match status" value="1"/>
</dbReference>
<feature type="transmembrane region" description="Helical" evidence="8">
    <location>
        <begin position="359"/>
        <end position="378"/>
    </location>
</feature>
<keyword evidence="6 8" id="KW-1133">Transmembrane helix</keyword>
<comment type="similarity">
    <text evidence="2">Belongs to the major facilitator superfamily. Bcr/CmlA family.</text>
</comment>
<dbReference type="eggNOG" id="COG2814">
    <property type="taxonomic scope" value="Bacteria"/>
</dbReference>
<evidence type="ECO:0000259" key="9">
    <source>
        <dbReference type="PROSITE" id="PS50850"/>
    </source>
</evidence>
<organism evidence="10 11">
    <name type="scientific">Desulfohalobium retbaense (strain ATCC 49708 / DSM 5692 / JCM 16813 / HR100)</name>
    <dbReference type="NCBI Taxonomy" id="485915"/>
    <lineage>
        <taxon>Bacteria</taxon>
        <taxon>Pseudomonadati</taxon>
        <taxon>Thermodesulfobacteriota</taxon>
        <taxon>Desulfovibrionia</taxon>
        <taxon>Desulfovibrionales</taxon>
        <taxon>Desulfohalobiaceae</taxon>
        <taxon>Desulfohalobium</taxon>
    </lineage>
</organism>
<dbReference type="EMBL" id="CP001734">
    <property type="protein sequence ID" value="ACV68232.1"/>
    <property type="molecule type" value="Genomic_DNA"/>
</dbReference>
<protein>
    <submittedName>
        <fullName evidence="10">Drug resistance transporter, Bcr/CflA subfamily</fullName>
    </submittedName>
</protein>
<dbReference type="GO" id="GO:0042910">
    <property type="term" value="F:xenobiotic transmembrane transporter activity"/>
    <property type="evidence" value="ECO:0007669"/>
    <property type="project" value="InterPro"/>
</dbReference>
<dbReference type="HOGENOM" id="CLU_001265_47_0_7"/>
<evidence type="ECO:0000256" key="4">
    <source>
        <dbReference type="ARBA" id="ARBA00022475"/>
    </source>
</evidence>
<evidence type="ECO:0000256" key="8">
    <source>
        <dbReference type="SAM" id="Phobius"/>
    </source>
</evidence>
<feature type="domain" description="Major facilitator superfamily (MFS) profile" evidence="9">
    <location>
        <begin position="1"/>
        <end position="388"/>
    </location>
</feature>
<dbReference type="InterPro" id="IPR020846">
    <property type="entry name" value="MFS_dom"/>
</dbReference>
<feature type="transmembrane region" description="Helical" evidence="8">
    <location>
        <begin position="155"/>
        <end position="174"/>
    </location>
</feature>
<evidence type="ECO:0000313" key="11">
    <source>
        <dbReference type="Proteomes" id="UP000001052"/>
    </source>
</evidence>
<keyword evidence="11" id="KW-1185">Reference proteome</keyword>
<dbReference type="Proteomes" id="UP000001052">
    <property type="component" value="Chromosome"/>
</dbReference>
<reference evidence="10 11" key="2">
    <citation type="journal article" date="2010" name="Stand. Genomic Sci.">
        <title>Complete genome sequence of Desulfohalobium retbaense type strain (HR(100)).</title>
        <authorList>
            <person name="Spring S."/>
            <person name="Nolan M."/>
            <person name="Lapidus A."/>
            <person name="Glavina Del Rio T."/>
            <person name="Copeland A."/>
            <person name="Tice H."/>
            <person name="Cheng J.F."/>
            <person name="Lucas S."/>
            <person name="Land M."/>
            <person name="Chen F."/>
            <person name="Bruce D."/>
            <person name="Goodwin L."/>
            <person name="Pitluck S."/>
            <person name="Ivanova N."/>
            <person name="Mavromatis K."/>
            <person name="Mikhailova N."/>
            <person name="Pati A."/>
            <person name="Chen A."/>
            <person name="Palaniappan K."/>
            <person name="Hauser L."/>
            <person name="Chang Y.J."/>
            <person name="Jeffries C.D."/>
            <person name="Munk C."/>
            <person name="Kiss H."/>
            <person name="Chain P."/>
            <person name="Han C."/>
            <person name="Brettin T."/>
            <person name="Detter J.C."/>
            <person name="Schuler E."/>
            <person name="Goker M."/>
            <person name="Rohde M."/>
            <person name="Bristow J."/>
            <person name="Eisen J.A."/>
            <person name="Markowitz V."/>
            <person name="Hugenholtz P."/>
            <person name="Kyrpides N.C."/>
            <person name="Klenk H.P."/>
        </authorList>
    </citation>
    <scope>NUCLEOTIDE SEQUENCE [LARGE SCALE GENOMIC DNA]</scope>
    <source>
        <strain evidence="10 11">DSM 5692</strain>
    </source>
</reference>
<dbReference type="CDD" id="cd17320">
    <property type="entry name" value="MFS_MdfA_MDR_like"/>
    <property type="match status" value="1"/>
</dbReference>
<reference evidence="11" key="1">
    <citation type="submission" date="2009-09" db="EMBL/GenBank/DDBJ databases">
        <title>The complete chromosome of Desulfohalobium retbaense DSM 5692.</title>
        <authorList>
            <consortium name="US DOE Joint Genome Institute (JGI-PGF)"/>
            <person name="Lucas S."/>
            <person name="Copeland A."/>
            <person name="Lapidus A."/>
            <person name="Glavina del Rio T."/>
            <person name="Dalin E."/>
            <person name="Tice H."/>
            <person name="Bruce D."/>
            <person name="Goodwin L."/>
            <person name="Pitluck S."/>
            <person name="Kyrpides N."/>
            <person name="Mavromatis K."/>
            <person name="Ivanova N."/>
            <person name="Mikhailova N."/>
            <person name="Munk A.C."/>
            <person name="Brettin T."/>
            <person name="Detter J.C."/>
            <person name="Han C."/>
            <person name="Tapia R."/>
            <person name="Larimer F."/>
            <person name="Land M."/>
            <person name="Hauser L."/>
            <person name="Markowitz V."/>
            <person name="Cheng J.-F."/>
            <person name="Hugenholtz P."/>
            <person name="Woyke T."/>
            <person name="Wu D."/>
            <person name="Spring S."/>
            <person name="Klenk H.-P."/>
            <person name="Eisen J.A."/>
        </authorList>
    </citation>
    <scope>NUCLEOTIDE SEQUENCE [LARGE SCALE GENOMIC DNA]</scope>
    <source>
        <strain evidence="11">DSM 5692</strain>
    </source>
</reference>
<dbReference type="OrthoDB" id="9814303at2"/>